<dbReference type="GO" id="GO:0016491">
    <property type="term" value="F:oxidoreductase activity"/>
    <property type="evidence" value="ECO:0007669"/>
    <property type="project" value="UniProtKB-KW"/>
</dbReference>
<dbReference type="InterPro" id="IPR036291">
    <property type="entry name" value="NAD(P)-bd_dom_sf"/>
</dbReference>
<feature type="compositionally biased region" description="Pro residues" evidence="2">
    <location>
        <begin position="1"/>
        <end position="16"/>
    </location>
</feature>
<dbReference type="InterPro" id="IPR000683">
    <property type="entry name" value="Gfo/Idh/MocA-like_OxRdtase_N"/>
</dbReference>
<dbReference type="PANTHER" id="PTHR43818:SF11">
    <property type="entry name" value="BCDNA.GH03377"/>
    <property type="match status" value="1"/>
</dbReference>
<dbReference type="Pfam" id="PF01408">
    <property type="entry name" value="GFO_IDH_MocA"/>
    <property type="match status" value="1"/>
</dbReference>
<evidence type="ECO:0000313" key="5">
    <source>
        <dbReference type="EMBL" id="OAM91317.1"/>
    </source>
</evidence>
<dbReference type="Proteomes" id="UP000078486">
    <property type="component" value="Unassembled WGS sequence"/>
</dbReference>
<dbReference type="GO" id="GO:0000166">
    <property type="term" value="F:nucleotide binding"/>
    <property type="evidence" value="ECO:0007669"/>
    <property type="project" value="InterPro"/>
</dbReference>
<proteinExistence type="predicted"/>
<dbReference type="AlphaFoldDB" id="A0A178IPQ8"/>
<reference evidence="5 6" key="1">
    <citation type="submission" date="2016-01" db="EMBL/GenBank/DDBJ databases">
        <title>High potential of lignocellulose degradation of a new Verrucomicrobia species.</title>
        <authorList>
            <person name="Wang Y."/>
            <person name="Shi Y."/>
            <person name="Qiu Z."/>
            <person name="Liu S."/>
            <person name="Yang H."/>
        </authorList>
    </citation>
    <scope>NUCLEOTIDE SEQUENCE [LARGE SCALE GENOMIC DNA]</scope>
    <source>
        <strain evidence="5 6">TSB47</strain>
    </source>
</reference>
<evidence type="ECO:0000259" key="3">
    <source>
        <dbReference type="Pfam" id="PF01408"/>
    </source>
</evidence>
<accession>A0A178IPQ8</accession>
<gene>
    <name evidence="5" type="ORF">AW736_03655</name>
</gene>
<feature type="region of interest" description="Disordered" evidence="2">
    <location>
        <begin position="1"/>
        <end position="31"/>
    </location>
</feature>
<evidence type="ECO:0000259" key="4">
    <source>
        <dbReference type="Pfam" id="PF22725"/>
    </source>
</evidence>
<dbReference type="OrthoDB" id="9768836at2"/>
<feature type="domain" description="GFO/IDH/MocA-like oxidoreductase" evidence="4">
    <location>
        <begin position="171"/>
        <end position="297"/>
    </location>
</feature>
<evidence type="ECO:0000256" key="1">
    <source>
        <dbReference type="ARBA" id="ARBA00023002"/>
    </source>
</evidence>
<evidence type="ECO:0000313" key="6">
    <source>
        <dbReference type="Proteomes" id="UP000078486"/>
    </source>
</evidence>
<evidence type="ECO:0000256" key="2">
    <source>
        <dbReference type="SAM" id="MobiDB-lite"/>
    </source>
</evidence>
<dbReference type="EMBL" id="LRRQ01000030">
    <property type="protein sequence ID" value="OAM91317.1"/>
    <property type="molecule type" value="Genomic_DNA"/>
</dbReference>
<keyword evidence="1" id="KW-0560">Oxidoreductase</keyword>
<dbReference type="PANTHER" id="PTHR43818">
    <property type="entry name" value="BCDNA.GH03377"/>
    <property type="match status" value="1"/>
</dbReference>
<dbReference type="Gene3D" id="3.30.360.10">
    <property type="entry name" value="Dihydrodipicolinate Reductase, domain 2"/>
    <property type="match status" value="1"/>
</dbReference>
<dbReference type="Gene3D" id="3.40.50.720">
    <property type="entry name" value="NAD(P)-binding Rossmann-like Domain"/>
    <property type="match status" value="1"/>
</dbReference>
<comment type="caution">
    <text evidence="5">The sequence shown here is derived from an EMBL/GenBank/DDBJ whole genome shotgun (WGS) entry which is preliminary data.</text>
</comment>
<dbReference type="InterPro" id="IPR050463">
    <property type="entry name" value="Gfo/Idh/MocA_oxidrdct_glycsds"/>
</dbReference>
<dbReference type="STRING" id="1184151.AW736_03655"/>
<protein>
    <submittedName>
        <fullName evidence="5">Oxidoreductase</fullName>
    </submittedName>
</protein>
<dbReference type="SUPFAM" id="SSF51735">
    <property type="entry name" value="NAD(P)-binding Rossmann-fold domains"/>
    <property type="match status" value="1"/>
</dbReference>
<sequence length="373" mass="41041">MKPFSPPIPDTPPPPAAQKGDGMNYAPKGKPQPVVKPGEFAFAAAHLDHGHIYGQCNGLTEAGAELRWVYDPDPKKVEAFREKFPQAKAARSLDEILDQADIRLVAAAAVPNERGRLGCRVMEAGKDYFTDKTPFTTLAQLDRARETVARTGRKYMVYFSERLHVESAAVASDLVADGVIGRVVQVIGLGPHRLNKPTRPAWFFERESYGGILCDIGSHQFEQFLHYTGATDATVLDASVGNFANPDTPELEDFGQATLLADNGASNYVRVDWFTPDGLRTWGDGRTIILGTKGYIELRKYIDVGRDAAGDHVYLVDEKGEHHMAVTGQVGFRFFGELILDCLNRTEHAMTQAHAFKAAELCLRAQAQARRIG</sequence>
<dbReference type="Pfam" id="PF22725">
    <property type="entry name" value="GFO_IDH_MocA_C3"/>
    <property type="match status" value="1"/>
</dbReference>
<dbReference type="InterPro" id="IPR055170">
    <property type="entry name" value="GFO_IDH_MocA-like_dom"/>
</dbReference>
<feature type="domain" description="Gfo/Idh/MocA-like oxidoreductase N-terminal" evidence="3">
    <location>
        <begin position="62"/>
        <end position="159"/>
    </location>
</feature>
<organism evidence="5 6">
    <name type="scientific">Termitidicoccus mucosus</name>
    <dbReference type="NCBI Taxonomy" id="1184151"/>
    <lineage>
        <taxon>Bacteria</taxon>
        <taxon>Pseudomonadati</taxon>
        <taxon>Verrucomicrobiota</taxon>
        <taxon>Opitutia</taxon>
        <taxon>Opitutales</taxon>
        <taxon>Opitutaceae</taxon>
        <taxon>Termitidicoccus</taxon>
    </lineage>
</organism>
<name>A0A178IPQ8_9BACT</name>
<keyword evidence="6" id="KW-1185">Reference proteome</keyword>
<dbReference type="RefSeq" id="WP_068768896.1">
    <property type="nucleotide sequence ID" value="NZ_CP109796.1"/>
</dbReference>
<dbReference type="SUPFAM" id="SSF55347">
    <property type="entry name" value="Glyceraldehyde-3-phosphate dehydrogenase-like, C-terminal domain"/>
    <property type="match status" value="1"/>
</dbReference>